<dbReference type="AlphaFoldDB" id="A0A0G4H0E5"/>
<evidence type="ECO:0000256" key="1">
    <source>
        <dbReference type="SAM" id="SignalP"/>
    </source>
</evidence>
<dbReference type="Gene3D" id="2.60.120.620">
    <property type="entry name" value="q2cbj1_9rhob like domain"/>
    <property type="match status" value="1"/>
</dbReference>
<dbReference type="Pfam" id="PF13759">
    <property type="entry name" value="2OG-FeII_Oxy_5"/>
    <property type="match status" value="1"/>
</dbReference>
<proteinExistence type="predicted"/>
<feature type="signal peptide" evidence="1">
    <location>
        <begin position="1"/>
        <end position="25"/>
    </location>
</feature>
<dbReference type="VEuPathDB" id="CryptoDB:Cvel_24198"/>
<evidence type="ECO:0000313" key="2">
    <source>
        <dbReference type="EMBL" id="CEM37012.1"/>
    </source>
</evidence>
<dbReference type="PhylomeDB" id="A0A0G4H0E5"/>
<sequence length="246" mass="27860">MFVMAVTPLTLLVGVFLSLSFKVAGKPPRKSPVFLGPEFQSDEFRRRVFENGEVPEGLLSVSFPTDESLNRQLREELMHLYESGAEQGKWGCPECNVGSWRSPPALMNSTEFTSFGKLKPVVDELLSSTLDRPDLELKGLFGKIDHYQAVGKPHVHHDEVTGIYYIDPGDATLQNGPLVFFSNPDRRSRRSSKRVKKTKLVPQKGMMLIWPSNLMHTMPGYKSDRPRMSVVIFMAKRERPQSFETS</sequence>
<gene>
    <name evidence="2" type="ORF">Cvel_24198</name>
</gene>
<keyword evidence="1" id="KW-0732">Signal</keyword>
<accession>A0A0G4H0E5</accession>
<dbReference type="SUPFAM" id="SSF51197">
    <property type="entry name" value="Clavaminate synthase-like"/>
    <property type="match status" value="1"/>
</dbReference>
<dbReference type="EMBL" id="CDMZ01001749">
    <property type="protein sequence ID" value="CEM37012.1"/>
    <property type="molecule type" value="Genomic_DNA"/>
</dbReference>
<protein>
    <recommendedName>
        <fullName evidence="3">Prolyl 4-hydroxylase alpha subunit Fe(2+) 2OG dioxygenase domain-containing protein</fullName>
    </recommendedName>
</protein>
<feature type="chain" id="PRO_5005191416" description="Prolyl 4-hydroxylase alpha subunit Fe(2+) 2OG dioxygenase domain-containing protein" evidence="1">
    <location>
        <begin position="26"/>
        <end position="246"/>
    </location>
</feature>
<name>A0A0G4H0E5_9ALVE</name>
<reference evidence="2" key="1">
    <citation type="submission" date="2014-11" db="EMBL/GenBank/DDBJ databases">
        <authorList>
            <person name="Otto D Thomas"/>
            <person name="Naeem Raeece"/>
        </authorList>
    </citation>
    <scope>NUCLEOTIDE SEQUENCE</scope>
</reference>
<dbReference type="InterPro" id="IPR012668">
    <property type="entry name" value="CHP02466"/>
</dbReference>
<evidence type="ECO:0008006" key="3">
    <source>
        <dbReference type="Google" id="ProtNLM"/>
    </source>
</evidence>
<organism evidence="2">
    <name type="scientific">Chromera velia CCMP2878</name>
    <dbReference type="NCBI Taxonomy" id="1169474"/>
    <lineage>
        <taxon>Eukaryota</taxon>
        <taxon>Sar</taxon>
        <taxon>Alveolata</taxon>
        <taxon>Colpodellida</taxon>
        <taxon>Chromeraceae</taxon>
        <taxon>Chromera</taxon>
    </lineage>
</organism>